<dbReference type="InterPro" id="IPR027385">
    <property type="entry name" value="Beta-barrel_OMP"/>
</dbReference>
<dbReference type="OrthoDB" id="5622477at2"/>
<reference evidence="4 5" key="1">
    <citation type="submission" date="2018-12" db="EMBL/GenBank/DDBJ databases">
        <title>Genomic taxonomy of the Vibrionaceae family.</title>
        <authorList>
            <person name="Gomez-Gil B."/>
            <person name="Enciso-Ibarra K."/>
        </authorList>
    </citation>
    <scope>NUCLEOTIDE SEQUENCE [LARGE SCALE GENOMIC DNA]</scope>
    <source>
        <strain evidence="4 5">CAIM 594</strain>
    </source>
</reference>
<dbReference type="EMBL" id="RSFA01000167">
    <property type="protein sequence ID" value="RSD27931.1"/>
    <property type="molecule type" value="Genomic_DNA"/>
</dbReference>
<proteinExistence type="predicted"/>
<dbReference type="InterPro" id="IPR011250">
    <property type="entry name" value="OMP/PagP_B-barrel"/>
</dbReference>
<dbReference type="AlphaFoldDB" id="A0A427TU52"/>
<evidence type="ECO:0000259" key="3">
    <source>
        <dbReference type="Pfam" id="PF13505"/>
    </source>
</evidence>
<accession>A0A427TU52</accession>
<keyword evidence="5" id="KW-1185">Reference proteome</keyword>
<organism evidence="4 5">
    <name type="scientific">Vibrio pectenicida</name>
    <dbReference type="NCBI Taxonomy" id="62763"/>
    <lineage>
        <taxon>Bacteria</taxon>
        <taxon>Pseudomonadati</taxon>
        <taxon>Pseudomonadota</taxon>
        <taxon>Gammaproteobacteria</taxon>
        <taxon>Vibrionales</taxon>
        <taxon>Vibrionaceae</taxon>
        <taxon>Vibrio</taxon>
    </lineage>
</organism>
<feature type="chain" id="PRO_5019335936" evidence="2">
    <location>
        <begin position="20"/>
        <end position="161"/>
    </location>
</feature>
<evidence type="ECO:0000313" key="5">
    <source>
        <dbReference type="Proteomes" id="UP000269041"/>
    </source>
</evidence>
<evidence type="ECO:0000256" key="1">
    <source>
        <dbReference type="ARBA" id="ARBA00022729"/>
    </source>
</evidence>
<evidence type="ECO:0000313" key="4">
    <source>
        <dbReference type="EMBL" id="RSD27931.1"/>
    </source>
</evidence>
<keyword evidence="1 2" id="KW-0732">Signal</keyword>
<dbReference type="Pfam" id="PF13505">
    <property type="entry name" value="OMP_b-brl"/>
    <property type="match status" value="1"/>
</dbReference>
<feature type="domain" description="Outer membrane protein beta-barrel" evidence="3">
    <location>
        <begin position="6"/>
        <end position="160"/>
    </location>
</feature>
<feature type="signal peptide" evidence="2">
    <location>
        <begin position="1"/>
        <end position="19"/>
    </location>
</feature>
<sequence length="161" mass="17222">MKNTILTLALIGVSASASADSWLYGGASIGQSDLNSEDTTTYSVHVGTGILPFIGVEAGYNNFGEFDFGNGKVEASSFYAVLKPSINFGPLQLYAKAGAHYWDQDSTSIGYKDEDDLDFMWGVGADYAVFGPISLGANYMNYTVGNNDIDTVSLTVSFNFL</sequence>
<name>A0A427TU52_9VIBR</name>
<protein>
    <submittedName>
        <fullName evidence="4">Porin family protein</fullName>
    </submittedName>
</protein>
<dbReference type="Proteomes" id="UP000269041">
    <property type="component" value="Unassembled WGS sequence"/>
</dbReference>
<dbReference type="SUPFAM" id="SSF56925">
    <property type="entry name" value="OMPA-like"/>
    <property type="match status" value="1"/>
</dbReference>
<comment type="caution">
    <text evidence="4">The sequence shown here is derived from an EMBL/GenBank/DDBJ whole genome shotgun (WGS) entry which is preliminary data.</text>
</comment>
<gene>
    <name evidence="4" type="ORF">EJA03_19455</name>
</gene>
<dbReference type="RefSeq" id="WP_125323391.1">
    <property type="nucleotide sequence ID" value="NZ_AP024889.1"/>
</dbReference>
<evidence type="ECO:0000256" key="2">
    <source>
        <dbReference type="SAM" id="SignalP"/>
    </source>
</evidence>
<dbReference type="Gene3D" id="2.40.160.20">
    <property type="match status" value="1"/>
</dbReference>